<accession>A0A9D4LS59</accession>
<gene>
    <name evidence="1" type="ORF">DPMN_025793</name>
</gene>
<protein>
    <submittedName>
        <fullName evidence="1">Uncharacterized protein</fullName>
    </submittedName>
</protein>
<reference evidence="1" key="1">
    <citation type="journal article" date="2019" name="bioRxiv">
        <title>The Genome of the Zebra Mussel, Dreissena polymorpha: A Resource for Invasive Species Research.</title>
        <authorList>
            <person name="McCartney M.A."/>
            <person name="Auch B."/>
            <person name="Kono T."/>
            <person name="Mallez S."/>
            <person name="Zhang Y."/>
            <person name="Obille A."/>
            <person name="Becker A."/>
            <person name="Abrahante J.E."/>
            <person name="Garbe J."/>
            <person name="Badalamenti J.P."/>
            <person name="Herman A."/>
            <person name="Mangelson H."/>
            <person name="Liachko I."/>
            <person name="Sullivan S."/>
            <person name="Sone E.D."/>
            <person name="Koren S."/>
            <person name="Silverstein K.A.T."/>
            <person name="Beckman K.B."/>
            <person name="Gohl D.M."/>
        </authorList>
    </citation>
    <scope>NUCLEOTIDE SEQUENCE</scope>
    <source>
        <strain evidence="1">Duluth1</strain>
        <tissue evidence="1">Whole animal</tissue>
    </source>
</reference>
<sequence length="62" mass="7087">MDGGCYYESYGIMYMIKQQVEMRVGPTQTSNTSFFFINNGNKLQLVRPLTSDVTRTTSYTVC</sequence>
<comment type="caution">
    <text evidence="1">The sequence shown here is derived from an EMBL/GenBank/DDBJ whole genome shotgun (WGS) entry which is preliminary data.</text>
</comment>
<organism evidence="1 2">
    <name type="scientific">Dreissena polymorpha</name>
    <name type="common">Zebra mussel</name>
    <name type="synonym">Mytilus polymorpha</name>
    <dbReference type="NCBI Taxonomy" id="45954"/>
    <lineage>
        <taxon>Eukaryota</taxon>
        <taxon>Metazoa</taxon>
        <taxon>Spiralia</taxon>
        <taxon>Lophotrochozoa</taxon>
        <taxon>Mollusca</taxon>
        <taxon>Bivalvia</taxon>
        <taxon>Autobranchia</taxon>
        <taxon>Heteroconchia</taxon>
        <taxon>Euheterodonta</taxon>
        <taxon>Imparidentia</taxon>
        <taxon>Neoheterodontei</taxon>
        <taxon>Myida</taxon>
        <taxon>Dreissenoidea</taxon>
        <taxon>Dreissenidae</taxon>
        <taxon>Dreissena</taxon>
    </lineage>
</organism>
<keyword evidence="2" id="KW-1185">Reference proteome</keyword>
<dbReference type="Proteomes" id="UP000828390">
    <property type="component" value="Unassembled WGS sequence"/>
</dbReference>
<dbReference type="EMBL" id="JAIWYP010000002">
    <property type="protein sequence ID" value="KAH3862818.1"/>
    <property type="molecule type" value="Genomic_DNA"/>
</dbReference>
<dbReference type="AlphaFoldDB" id="A0A9D4LS59"/>
<evidence type="ECO:0000313" key="2">
    <source>
        <dbReference type="Proteomes" id="UP000828390"/>
    </source>
</evidence>
<name>A0A9D4LS59_DREPO</name>
<evidence type="ECO:0000313" key="1">
    <source>
        <dbReference type="EMBL" id="KAH3862818.1"/>
    </source>
</evidence>
<proteinExistence type="predicted"/>
<reference evidence="1" key="2">
    <citation type="submission" date="2020-11" db="EMBL/GenBank/DDBJ databases">
        <authorList>
            <person name="McCartney M.A."/>
            <person name="Auch B."/>
            <person name="Kono T."/>
            <person name="Mallez S."/>
            <person name="Becker A."/>
            <person name="Gohl D.M."/>
            <person name="Silverstein K.A.T."/>
            <person name="Koren S."/>
            <person name="Bechman K.B."/>
            <person name="Herman A."/>
            <person name="Abrahante J.E."/>
            <person name="Garbe J."/>
        </authorList>
    </citation>
    <scope>NUCLEOTIDE SEQUENCE</scope>
    <source>
        <strain evidence="1">Duluth1</strain>
        <tissue evidence="1">Whole animal</tissue>
    </source>
</reference>